<dbReference type="EMBL" id="CAUM01000083">
    <property type="protein sequence ID" value="CCV05959.1"/>
    <property type="molecule type" value="Genomic_DNA"/>
</dbReference>
<accession>M5EMH5</accession>
<dbReference type="AlphaFoldDB" id="M5EMH5"/>
<reference evidence="1 2" key="1">
    <citation type="submission" date="2013-02" db="EMBL/GenBank/DDBJ databases">
        <authorList>
            <person name="Genoscope - CEA"/>
        </authorList>
    </citation>
    <scope>NUCLEOTIDE SEQUENCE [LARGE SCALE GENOMIC DNA]</scope>
    <source>
        <strain evidence="1 2">STM 2683</strain>
    </source>
</reference>
<organism evidence="1 2">
    <name type="scientific">Mesorhizobium metallidurans STM 2683</name>
    <dbReference type="NCBI Taxonomy" id="1297569"/>
    <lineage>
        <taxon>Bacteria</taxon>
        <taxon>Pseudomonadati</taxon>
        <taxon>Pseudomonadota</taxon>
        <taxon>Alphaproteobacteria</taxon>
        <taxon>Hyphomicrobiales</taxon>
        <taxon>Phyllobacteriaceae</taxon>
        <taxon>Mesorhizobium</taxon>
    </lineage>
</organism>
<proteinExistence type="predicted"/>
<protein>
    <submittedName>
        <fullName evidence="1">Uncharacterized protein</fullName>
    </submittedName>
</protein>
<sequence>MPNIRDRNFARSPSARLSGLKIALRSWLMNAMPINRFLTKRKQEHYSVLCSSSWAAHRKLLQYDCSNDRHADPLQGRPFISQIVHIGIPFRSMPELDRT</sequence>
<evidence type="ECO:0000313" key="2">
    <source>
        <dbReference type="Proteomes" id="UP000012062"/>
    </source>
</evidence>
<evidence type="ECO:0000313" key="1">
    <source>
        <dbReference type="EMBL" id="CCV05959.1"/>
    </source>
</evidence>
<dbReference type="STRING" id="1297569.MESS2_190028"/>
<name>M5EMH5_9HYPH</name>
<gene>
    <name evidence="1" type="ORF">MESS2_190028</name>
</gene>
<keyword evidence="2" id="KW-1185">Reference proteome</keyword>
<dbReference type="Proteomes" id="UP000012062">
    <property type="component" value="Unassembled WGS sequence"/>
</dbReference>
<comment type="caution">
    <text evidence="1">The sequence shown here is derived from an EMBL/GenBank/DDBJ whole genome shotgun (WGS) entry which is preliminary data.</text>
</comment>